<dbReference type="Pfam" id="PF13432">
    <property type="entry name" value="TPR_16"/>
    <property type="match status" value="1"/>
</dbReference>
<dbReference type="GO" id="GO:0035269">
    <property type="term" value="P:protein O-linked glycosylation via mannose"/>
    <property type="evidence" value="ECO:0007669"/>
    <property type="project" value="TreeGrafter"/>
</dbReference>
<dbReference type="PANTHER" id="PTHR44216:SF3">
    <property type="entry name" value="PROTEIN O-MANNOSYL-TRANSFERASE TMTC2"/>
    <property type="match status" value="1"/>
</dbReference>
<dbReference type="SUPFAM" id="SSF81901">
    <property type="entry name" value="HCP-like"/>
    <property type="match status" value="2"/>
</dbReference>
<organism evidence="1 2">
    <name type="scientific">Geodermatophilus normandii</name>
    <dbReference type="NCBI Taxonomy" id="1137989"/>
    <lineage>
        <taxon>Bacteria</taxon>
        <taxon>Bacillati</taxon>
        <taxon>Actinomycetota</taxon>
        <taxon>Actinomycetes</taxon>
        <taxon>Geodermatophilales</taxon>
        <taxon>Geodermatophilaceae</taxon>
        <taxon>Geodermatophilus</taxon>
    </lineage>
</organism>
<dbReference type="InterPro" id="IPR019734">
    <property type="entry name" value="TPR_rpt"/>
</dbReference>
<dbReference type="InterPro" id="IPR011990">
    <property type="entry name" value="TPR-like_helical_dom_sf"/>
</dbReference>
<dbReference type="RefSeq" id="WP_110004343.1">
    <property type="nucleotide sequence ID" value="NZ_QGTX01000001.1"/>
</dbReference>
<proteinExistence type="predicted"/>
<dbReference type="Proteomes" id="UP000246661">
    <property type="component" value="Unassembled WGS sequence"/>
</dbReference>
<protein>
    <submittedName>
        <fullName evidence="1">Tetratricopeptide repeat protein</fullName>
    </submittedName>
</protein>
<dbReference type="PANTHER" id="PTHR44216">
    <property type="entry name" value="PROTEIN O-MANNOSYL-TRANSFERASE TMTC2"/>
    <property type="match status" value="1"/>
</dbReference>
<dbReference type="InterPro" id="IPR052384">
    <property type="entry name" value="TMTC_O-mannosyltransferase"/>
</dbReference>
<accession>A0A317QFE7</accession>
<reference evidence="2" key="1">
    <citation type="submission" date="2018-05" db="EMBL/GenBank/DDBJ databases">
        <authorList>
            <person name="Klenk H.-P."/>
            <person name="Huntemann M."/>
            <person name="Clum A."/>
            <person name="Pillay M."/>
            <person name="Palaniappan K."/>
            <person name="Varghese N."/>
            <person name="Mikhailova N."/>
            <person name="Stamatis D."/>
            <person name="Reddy T."/>
            <person name="Daum C."/>
            <person name="Shapiro N."/>
            <person name="Ivanova N."/>
            <person name="Kyrpides N."/>
            <person name="Woyke T."/>
        </authorList>
    </citation>
    <scope>NUCLEOTIDE SEQUENCE [LARGE SCALE GENOMIC DNA]</scope>
    <source>
        <strain evidence="2">DSM 45417</strain>
    </source>
</reference>
<gene>
    <name evidence="1" type="ORF">JD79_00606</name>
</gene>
<evidence type="ECO:0000313" key="2">
    <source>
        <dbReference type="Proteomes" id="UP000246661"/>
    </source>
</evidence>
<dbReference type="OrthoDB" id="5181078at2"/>
<keyword evidence="2" id="KW-1185">Reference proteome</keyword>
<dbReference type="GO" id="GO:0000030">
    <property type="term" value="F:mannosyltransferase activity"/>
    <property type="evidence" value="ECO:0007669"/>
    <property type="project" value="TreeGrafter"/>
</dbReference>
<dbReference type="EMBL" id="QGTX01000001">
    <property type="protein sequence ID" value="PWW21474.1"/>
    <property type="molecule type" value="Genomic_DNA"/>
</dbReference>
<comment type="caution">
    <text evidence="1">The sequence shown here is derived from an EMBL/GenBank/DDBJ whole genome shotgun (WGS) entry which is preliminary data.</text>
</comment>
<evidence type="ECO:0000313" key="1">
    <source>
        <dbReference type="EMBL" id="PWW21474.1"/>
    </source>
</evidence>
<sequence>MTEDLDARLWRLQASEDADELIELGCDLADAGRLTDAEWCFRRAAALGDVTGYYDLGNSLAAQERWAEAVDAYEVALAGGESDAWRNLGLVLEQLGDLAGAMAAYRGAAEAGDTEGGLQLAFLLREQGEREQALAVAEELAAAGDAEADAVAACWQWCATLDPALEARLRAGAAHFAAARADLAALLLQTGRAEEARSVLERGAKLGEQVAWLPLGNLYREELGDDEAAEEAYRAGIHAGDAYCHHNLGVLLADRGDIAGAAEEFERGAAAGDQLAAAALALLQES</sequence>
<name>A0A317QFE7_9ACTN</name>
<dbReference type="AlphaFoldDB" id="A0A317QFE7"/>
<dbReference type="SMART" id="SM00028">
    <property type="entry name" value="TPR"/>
    <property type="match status" value="4"/>
</dbReference>
<dbReference type="Gene3D" id="1.25.40.10">
    <property type="entry name" value="Tetratricopeptide repeat domain"/>
    <property type="match status" value="2"/>
</dbReference>